<feature type="domain" description="S-layer protein C-terminal" evidence="11">
    <location>
        <begin position="1668"/>
        <end position="1733"/>
    </location>
</feature>
<dbReference type="InterPro" id="IPR023828">
    <property type="entry name" value="Peptidase_S8_Ser-AS"/>
</dbReference>
<feature type="domain" description="C5a peptidase/Subtilisin-like protease SBT2-like Fn3-like" evidence="12">
    <location>
        <begin position="560"/>
        <end position="665"/>
    </location>
</feature>
<evidence type="ECO:0000256" key="8">
    <source>
        <dbReference type="RuleBase" id="RU003355"/>
    </source>
</evidence>
<dbReference type="PRINTS" id="PR00723">
    <property type="entry name" value="SUBTILISIN"/>
</dbReference>
<dbReference type="EMBL" id="CBUL010000145">
    <property type="protein sequence ID" value="CDI60919.1"/>
    <property type="molecule type" value="Genomic_DNA"/>
</dbReference>
<gene>
    <name evidence="13" type="ORF">LHCIRMBIA104_00817</name>
</gene>
<feature type="compositionally biased region" description="Basic and acidic residues" evidence="9">
    <location>
        <begin position="1443"/>
        <end position="1452"/>
    </location>
</feature>
<feature type="active site" description="Charge relay system" evidence="6 7">
    <location>
        <position position="276"/>
    </location>
</feature>
<evidence type="ECO:0000259" key="11">
    <source>
        <dbReference type="Pfam" id="PF03217"/>
    </source>
</evidence>
<dbReference type="InterPro" id="IPR000209">
    <property type="entry name" value="Peptidase_S8/S53_dom"/>
</dbReference>
<evidence type="ECO:0000256" key="7">
    <source>
        <dbReference type="PROSITE-ProRule" id="PRU01240"/>
    </source>
</evidence>
<feature type="domain" description="Peptidase S8/S53" evidence="10">
    <location>
        <begin position="204"/>
        <end position="536"/>
    </location>
</feature>
<dbReference type="PANTHER" id="PTHR43806">
    <property type="entry name" value="PEPTIDASE S8"/>
    <property type="match status" value="1"/>
</dbReference>
<feature type="compositionally biased region" description="Polar residues" evidence="9">
    <location>
        <begin position="1611"/>
        <end position="1633"/>
    </location>
</feature>
<dbReference type="Gene3D" id="2.60.40.4070">
    <property type="match status" value="1"/>
</dbReference>
<dbReference type="InterPro" id="IPR050131">
    <property type="entry name" value="Peptidase_S8_subtilisin-like"/>
</dbReference>
<dbReference type="PROSITE" id="PS00138">
    <property type="entry name" value="SUBTILASE_SER"/>
    <property type="match status" value="1"/>
</dbReference>
<keyword evidence="4 7" id="KW-0378">Hydrolase</keyword>
<dbReference type="GO" id="GO:0006508">
    <property type="term" value="P:proteolysis"/>
    <property type="evidence" value="ECO:0007669"/>
    <property type="project" value="UniProtKB-KW"/>
</dbReference>
<evidence type="ECO:0000256" key="4">
    <source>
        <dbReference type="ARBA" id="ARBA00022801"/>
    </source>
</evidence>
<proteinExistence type="inferred from homology"/>
<feature type="region of interest" description="Disordered" evidence="9">
    <location>
        <begin position="65"/>
        <end position="189"/>
    </location>
</feature>
<feature type="compositionally biased region" description="Low complexity" evidence="9">
    <location>
        <begin position="1569"/>
        <end position="1600"/>
    </location>
</feature>
<evidence type="ECO:0000256" key="1">
    <source>
        <dbReference type="ARBA" id="ARBA00011073"/>
    </source>
</evidence>
<dbReference type="InterPro" id="IPR036852">
    <property type="entry name" value="Peptidase_S8/S53_dom_sf"/>
</dbReference>
<evidence type="ECO:0000256" key="6">
    <source>
        <dbReference type="PIRSR" id="PIRSR615500-1"/>
    </source>
</evidence>
<dbReference type="InterPro" id="IPR024968">
    <property type="entry name" value="SlpA_C_lactobacillus"/>
</dbReference>
<dbReference type="PROSITE" id="PS51892">
    <property type="entry name" value="SUBTILASE"/>
    <property type="match status" value="1"/>
</dbReference>
<feature type="compositionally biased region" description="Polar residues" evidence="9">
    <location>
        <begin position="1469"/>
        <end position="1485"/>
    </location>
</feature>
<dbReference type="Pfam" id="PF06280">
    <property type="entry name" value="fn3_5"/>
    <property type="match status" value="1"/>
</dbReference>
<evidence type="ECO:0000259" key="12">
    <source>
        <dbReference type="Pfam" id="PF06280"/>
    </source>
</evidence>
<dbReference type="Gene3D" id="2.60.40.1710">
    <property type="entry name" value="Subtilisin-like superfamily"/>
    <property type="match status" value="1"/>
</dbReference>
<feature type="region of interest" description="Disordered" evidence="9">
    <location>
        <begin position="1438"/>
        <end position="1673"/>
    </location>
</feature>
<evidence type="ECO:0000313" key="13">
    <source>
        <dbReference type="EMBL" id="CDI60919.1"/>
    </source>
</evidence>
<feature type="domain" description="S-layer protein C-terminal" evidence="11">
    <location>
        <begin position="1737"/>
        <end position="1792"/>
    </location>
</feature>
<reference evidence="13" key="1">
    <citation type="submission" date="2013-09" db="EMBL/GenBank/DDBJ databases">
        <title>Draft Genome Sequence of five Lactobacillus helveticus strains CIRM-BIA 101T, 103, 104, 951 and 953 isolated from milk product.</title>
        <authorList>
            <person name="Valence F."/>
            <person name="Chuat V."/>
            <person name="Ma L."/>
            <person name="Creno S."/>
            <person name="Falentin H."/>
            <person name="Lortal S."/>
            <person name="Bizet C."/>
            <person name="Clermont D."/>
            <person name="Loux V."/>
            <person name="Bouchier C."/>
            <person name="Cousin S."/>
        </authorList>
    </citation>
    <scope>NUCLEOTIDE SEQUENCE [LARGE SCALE GENOMIC DNA]</scope>
    <source>
        <strain evidence="13">CIRM-BIA 104</strain>
    </source>
</reference>
<feature type="active site" description="Charge relay system" evidence="6 7">
    <location>
        <position position="213"/>
    </location>
</feature>
<dbReference type="Pfam" id="PF03217">
    <property type="entry name" value="SlpA"/>
    <property type="match status" value="2"/>
</dbReference>
<dbReference type="GO" id="GO:0004252">
    <property type="term" value="F:serine-type endopeptidase activity"/>
    <property type="evidence" value="ECO:0007669"/>
    <property type="project" value="UniProtKB-UniRule"/>
</dbReference>
<feature type="compositionally biased region" description="Low complexity" evidence="9">
    <location>
        <begin position="106"/>
        <end position="143"/>
    </location>
</feature>
<evidence type="ECO:0000256" key="9">
    <source>
        <dbReference type="SAM" id="MobiDB-lite"/>
    </source>
</evidence>
<accession>U6FC72</accession>
<dbReference type="HOGENOM" id="CLU_001362_1_0_9"/>
<dbReference type="RefSeq" id="WP_023191923.1">
    <property type="nucleotide sequence ID" value="NZ_HG531093.1"/>
</dbReference>
<dbReference type="InterPro" id="IPR023827">
    <property type="entry name" value="Peptidase_S8_Asp-AS"/>
</dbReference>
<evidence type="ECO:0000256" key="3">
    <source>
        <dbReference type="ARBA" id="ARBA00022729"/>
    </source>
</evidence>
<evidence type="ECO:0000256" key="5">
    <source>
        <dbReference type="ARBA" id="ARBA00022825"/>
    </source>
</evidence>
<feature type="compositionally biased region" description="Polar residues" evidence="9">
    <location>
        <begin position="81"/>
        <end position="92"/>
    </location>
</feature>
<keyword evidence="5 7" id="KW-0720">Serine protease</keyword>
<dbReference type="GO" id="GO:0016020">
    <property type="term" value="C:membrane"/>
    <property type="evidence" value="ECO:0007669"/>
    <property type="project" value="InterPro"/>
</dbReference>
<keyword evidence="2 7" id="KW-0645">Protease</keyword>
<dbReference type="PROSITE" id="PS00136">
    <property type="entry name" value="SUBTILASE_ASP"/>
    <property type="match status" value="1"/>
</dbReference>
<dbReference type="SUPFAM" id="SSF52743">
    <property type="entry name" value="Subtilisin-like"/>
    <property type="match status" value="1"/>
</dbReference>
<comment type="similarity">
    <text evidence="1 7 8">Belongs to the peptidase S8 family.</text>
</comment>
<evidence type="ECO:0000256" key="2">
    <source>
        <dbReference type="ARBA" id="ARBA00022670"/>
    </source>
</evidence>
<dbReference type="Pfam" id="PF00082">
    <property type="entry name" value="Peptidase_S8"/>
    <property type="match status" value="1"/>
</dbReference>
<evidence type="ECO:0000259" key="10">
    <source>
        <dbReference type="Pfam" id="PF00082"/>
    </source>
</evidence>
<name>U6FC72_LACHE</name>
<dbReference type="Gene3D" id="3.40.50.200">
    <property type="entry name" value="Peptidase S8/S53 domain"/>
    <property type="match status" value="1"/>
</dbReference>
<protein>
    <submittedName>
        <fullName evidence="13">Cell-envelope associated proteinase</fullName>
    </submittedName>
</protein>
<feature type="compositionally biased region" description="Low complexity" evidence="9">
    <location>
        <begin position="1634"/>
        <end position="1650"/>
    </location>
</feature>
<feature type="active site" description="Charge relay system" evidence="6 7">
    <location>
        <position position="475"/>
    </location>
</feature>
<dbReference type="MEROPS" id="S08.147"/>
<dbReference type="PANTHER" id="PTHR43806:SF11">
    <property type="entry name" value="CEREVISIN-RELATED"/>
    <property type="match status" value="1"/>
</dbReference>
<dbReference type="InterPro" id="IPR015500">
    <property type="entry name" value="Peptidase_S8_subtilisin-rel"/>
</dbReference>
<dbReference type="InterPro" id="IPR034216">
    <property type="entry name" value="C5a_Peptidase"/>
</dbReference>
<dbReference type="InterPro" id="IPR010435">
    <property type="entry name" value="C5a/SBT2-like_Fn3"/>
</dbReference>
<organism evidence="13">
    <name type="scientific">Lactobacillus helveticus CIRM-BIA 104</name>
    <dbReference type="NCBI Taxonomy" id="1226333"/>
    <lineage>
        <taxon>Bacteria</taxon>
        <taxon>Bacillati</taxon>
        <taxon>Bacillota</taxon>
        <taxon>Bacilli</taxon>
        <taxon>Lactobacillales</taxon>
        <taxon>Lactobacillaceae</taxon>
        <taxon>Lactobacillus</taxon>
    </lineage>
</organism>
<sequence>MNKSDLKEANQFKYVYQSGQKLNAVHNQKSSRFLSKLHKKWAGATIVALASSTVLLFSSHNVKADAQAPSDDKQPDPVVQKSEQSQGQTLQAVQRKDDAVPSDAYQQSAAVQANNNNDQQAQDNKQASQPTSPVAQAQPAQQQKAKDVVPSKPQPQPQPAKQTTNGQTEDEDGQKDKNGVQLPANNQDHVKGNVQSAWDQGYRGEHTVVAVIDSGVDVHHKDFLTMPKNPKLTADQMKRLIKRLGYGRYVNEKFPFAYNYVDNENDHLKAPNGEPHGQHVSGIIAADGHPDGDNTYVVGVAPEAQLMQLKVFGDNSTSLDMAKEICDAVNLGADVINMSLGGGVSAADLNIQDQRAVQYAVDHGVVVVISAANNGNAASVDNPTHLTDLDNYQAGGNAGNYNPFSSSTVANPGAARSAITVAAETSGTGKDSDMAFFSSWGPLPDFTLKPDVSAPGYDVISTANGNSYTQMSGTSMASPFVAGAAALVRERLLKTNPKLKGAALVEAIKALLTNTADPQVQNGYNTLVSPRRQGAGQINVGAATKSPVYVTTADGTGALSLRQVGNSTTFVLNLHNLSNEEQEYNFDDFGGGFTELRNKANGVFHDVQLAGARVNGDNVVVLKPNETKQVTYTLNLTSIKKNQLVEGFLRFTNSKDKSTLVVPYLSYYGDMTKENVFDQNANDPKPDIQGNRLVNEDNYPRGIADENSLKELVNVDGNYNWQEVAKLYESGKVAFSPNGDHKSDLIKPYAYLKQNVKDLKVEILDGSGKVVRVLADSRGVEKSYHSDGDGATVDLDNGATNSDVFDWDGKLYDAKTGKMVAAPDGNYTYRFIATLYNDGPQKVQTNDTPVIIDTTAPVLSDVHYNRRSNTITGSYADKGAGFTDYSYATVTINDHAFGFKLNDGKNSGFDDANKTKGHFSFKLTGDELKALTSADNLVSVAFSDVADNTVVKSLKLDGSFDQPGVSIWNATNGLPFNENSADYDKAANTFNLRGSASDDFYLNGKWVQLDDNGQFVVPVSAQGEQDLVFSSDDGGKDVLTTFRNYTPKAKFAWQHVDGQDEHFGPAIYSIFGSNPDDIVVQAAVTKGDNVKAFAKDYFTGQIYTGVVKDGVATFHVKTSINKDPKTNIFARALLQGWTEVDGPTFNDKQKTDPTAIKDANYIGVYYDKDAVAHVYTNRDDLGVVMTDEVADPKDFGPGLYPGHSAPSAHNPHIKFDYLDDNNVASVGAEAVKKGYYNPRTHEFTLTGQVDANVISLTFLAASPYEEAAENQADISQNGKFKFSFKIPNAGTRELSYLYMTSDGKVTRGSLTLILDTVLPTLHVDQMPANRAEVEYTTSNPTFTLSGVANDNLDAYSVYINGDNVFSQFGNSGYNFIPGLYNDPKQKTPNTYGPYNFNVKEALDDENSQPTTHVFVVAIVDAVGNRVEKRLVVHYDPNFGKTAAKPEDNKGEGNKQQSTSPAEPVKVPAGQSSQPKQPTAPVQSSTGKKEESSKPAATPTKPEAGKEVTPAKPSKPENVAQPTTGKKEESSKPAVTPTKPEGGKEVAPAKPSKPASATQPTTGKKEESGKPAATPAQPAKPASENNQASQATQPSQPAGQPVAAKKDESNKQDTPLTKPANGSQSETSTLSTAPTESTKSSSENNNLPSSPAQSNEQSVAGPVKAQKVARRAKQVKLTRNARAYNLNGKLVLKKGKVVLYKKGKVLTLRNNGRVVTIKCHKYYQVGKNVYVAVANTLKQRTFKHNVAVYNHKGKKVGVLKAGRKVVLLNNGRTTTIHGKKFYQVGKDQFVKASDL</sequence>
<dbReference type="CDD" id="cd07475">
    <property type="entry name" value="Peptidases_S8_C5a_Peptidase"/>
    <property type="match status" value="1"/>
</dbReference>
<keyword evidence="3" id="KW-0732">Signal</keyword>
<dbReference type="Proteomes" id="UP000017247">
    <property type="component" value="Unassembled WGS sequence"/>
</dbReference>
<comment type="caution">
    <text evidence="13">The sequence shown here is derived from an EMBL/GenBank/DDBJ whole genome shotgun (WGS) entry which is preliminary data.</text>
</comment>
<feature type="compositionally biased region" description="Low complexity" evidence="9">
    <location>
        <begin position="1547"/>
        <end position="1556"/>
    </location>
</feature>